<proteinExistence type="predicted"/>
<dbReference type="eggNOG" id="COG5388">
    <property type="taxonomic scope" value="Bacteria"/>
</dbReference>
<evidence type="ECO:0000313" key="2">
    <source>
        <dbReference type="Proteomes" id="UP000001494"/>
    </source>
</evidence>
<reference evidence="1 2" key="1">
    <citation type="journal article" date="2011" name="J. Bacteriol.">
        <title>Genome sequence of the ethanol-producing Zymomonas mobilis subsp. mobilis lectotype strain ATCC 10988.</title>
        <authorList>
            <person name="Pappas K.M."/>
            <person name="Kouvelis V.N."/>
            <person name="Saunders E."/>
            <person name="Brettin T.S."/>
            <person name="Bruce D."/>
            <person name="Detter C."/>
            <person name="Balakireva M."/>
            <person name="Han C.S."/>
            <person name="Savvakis G."/>
            <person name="Kyrpides N.C."/>
            <person name="Typas M.A."/>
        </authorList>
    </citation>
    <scope>NUCLEOTIDE SEQUENCE [LARGE SCALE GENOMIC DNA]</scope>
    <source>
        <strain evidence="2">ATCC 10988 / DSM 424 / CCUG 17860 / LMG 404 / NCIMB 8938 / NRRL B-806 / ZM1</strain>
    </source>
</reference>
<evidence type="ECO:0000313" key="1">
    <source>
        <dbReference type="EMBL" id="AEH62252.1"/>
    </source>
</evidence>
<protein>
    <recommendedName>
        <fullName evidence="3">PAS domain-containing protein</fullName>
    </recommendedName>
</protein>
<dbReference type="HOGENOM" id="CLU_1038092_0_0_5"/>
<dbReference type="AlphaFoldDB" id="A0A0H3G0G9"/>
<evidence type="ECO:0008006" key="3">
    <source>
        <dbReference type="Google" id="ProtNLM"/>
    </source>
</evidence>
<dbReference type="OrthoDB" id="7441080at2"/>
<sequence length="272" mass="29910">MTDSQRKEIEAPVFPRGGSEGVMKAIGAYDRRMHVRAYNFWLSVLNGHKIPLVSDFDPAAIADFGQHSFLLDFRENPHNPKISFLGYALRELDKLTYHVNHISDAPEGSLIAHMATAPHFAAVIEQKGPVGFEADFETYLGQSLIYRGIFMPFSSDGEHIDHLYGVVNWKILSEDKSKAKSSLLQTVASELSAVDSHKASGEKADHSAIPMIKSSDSLASLKKAPAKAIVDLGPVGKDFVLLLGRREKDDQIGIVAMVEKDDEGLKALLKKL</sequence>
<dbReference type="RefSeq" id="WP_014500495.1">
    <property type="nucleotide sequence ID" value="NC_017262.1"/>
</dbReference>
<gene>
    <name evidence="1" type="ordered locus">Zmob_0405</name>
</gene>
<accession>A0A0H3G0G9</accession>
<dbReference type="KEGG" id="zmm:Zmob_0405"/>
<dbReference type="EMBL" id="CP002850">
    <property type="protein sequence ID" value="AEH62252.1"/>
    <property type="molecule type" value="Genomic_DNA"/>
</dbReference>
<dbReference type="Proteomes" id="UP000001494">
    <property type="component" value="Chromosome"/>
</dbReference>
<organism evidence="1 2">
    <name type="scientific">Zymomonas mobilis subsp. mobilis (strain ATCC 10988 / DSM 424 / LMG 404 / NCIMB 8938 / NRRL B-806 / ZM1)</name>
    <dbReference type="NCBI Taxonomy" id="555217"/>
    <lineage>
        <taxon>Bacteria</taxon>
        <taxon>Pseudomonadati</taxon>
        <taxon>Pseudomonadota</taxon>
        <taxon>Alphaproteobacteria</taxon>
        <taxon>Sphingomonadales</taxon>
        <taxon>Zymomonadaceae</taxon>
        <taxon>Zymomonas</taxon>
    </lineage>
</organism>
<name>A0A0H3G0G9_ZYMMA</name>